<protein>
    <recommendedName>
        <fullName evidence="6">Carboxylic ester hydrolase</fullName>
        <ecNumber evidence="6">3.1.1.-</ecNumber>
    </recommendedName>
</protein>
<dbReference type="PROSITE" id="PS00122">
    <property type="entry name" value="CARBOXYLESTERASE_B_1"/>
    <property type="match status" value="1"/>
</dbReference>
<evidence type="ECO:0000256" key="5">
    <source>
        <dbReference type="ARBA" id="ARBA00023180"/>
    </source>
</evidence>
<dbReference type="InterPro" id="IPR050309">
    <property type="entry name" value="Type-B_Carboxylest/Lipase"/>
</dbReference>
<evidence type="ECO:0000313" key="8">
    <source>
        <dbReference type="EMBL" id="KAJ6639890.1"/>
    </source>
</evidence>
<dbReference type="Gene3D" id="3.40.50.1820">
    <property type="entry name" value="alpha/beta hydrolase"/>
    <property type="match status" value="1"/>
</dbReference>
<evidence type="ECO:0000256" key="2">
    <source>
        <dbReference type="ARBA" id="ARBA00022487"/>
    </source>
</evidence>
<dbReference type="InterPro" id="IPR002018">
    <property type="entry name" value="CarbesteraseB"/>
</dbReference>
<proteinExistence type="inferred from homology"/>
<feature type="chain" id="PRO_5040532376" description="Carboxylic ester hydrolase" evidence="6">
    <location>
        <begin position="31"/>
        <end position="669"/>
    </location>
</feature>
<keyword evidence="5" id="KW-0325">Glycoprotein</keyword>
<dbReference type="Proteomes" id="UP001151699">
    <property type="component" value="Chromosome X"/>
</dbReference>
<feature type="signal peptide" evidence="6">
    <location>
        <begin position="1"/>
        <end position="30"/>
    </location>
</feature>
<evidence type="ECO:0000256" key="1">
    <source>
        <dbReference type="ARBA" id="ARBA00005964"/>
    </source>
</evidence>
<evidence type="ECO:0000256" key="3">
    <source>
        <dbReference type="ARBA" id="ARBA00022801"/>
    </source>
</evidence>
<comment type="caution">
    <text evidence="8">The sequence shown here is derived from an EMBL/GenBank/DDBJ whole genome shotgun (WGS) entry which is preliminary data.</text>
</comment>
<keyword evidence="4" id="KW-1015">Disulfide bond</keyword>
<dbReference type="InterPro" id="IPR029058">
    <property type="entry name" value="AB_hydrolase_fold"/>
</dbReference>
<dbReference type="OrthoDB" id="19653at2759"/>
<evidence type="ECO:0000256" key="6">
    <source>
        <dbReference type="RuleBase" id="RU361235"/>
    </source>
</evidence>
<keyword evidence="9" id="KW-1185">Reference proteome</keyword>
<evidence type="ECO:0000256" key="4">
    <source>
        <dbReference type="ARBA" id="ARBA00023157"/>
    </source>
</evidence>
<dbReference type="PANTHER" id="PTHR11559">
    <property type="entry name" value="CARBOXYLESTERASE"/>
    <property type="match status" value="1"/>
</dbReference>
<evidence type="ECO:0000259" key="7">
    <source>
        <dbReference type="Pfam" id="PF00135"/>
    </source>
</evidence>
<keyword evidence="2" id="KW-0719">Serine esterase</keyword>
<dbReference type="EC" id="3.1.1.-" evidence="6"/>
<evidence type="ECO:0000313" key="9">
    <source>
        <dbReference type="Proteomes" id="UP001151699"/>
    </source>
</evidence>
<comment type="similarity">
    <text evidence="1 6">Belongs to the type-B carboxylesterase/lipase family.</text>
</comment>
<dbReference type="InterPro" id="IPR019826">
    <property type="entry name" value="Carboxylesterase_B_AS"/>
</dbReference>
<dbReference type="EMBL" id="WJQU01000003">
    <property type="protein sequence ID" value="KAJ6639890.1"/>
    <property type="molecule type" value="Genomic_DNA"/>
</dbReference>
<keyword evidence="6" id="KW-0732">Signal</keyword>
<sequence length="669" mass="76338">MFDRTRTFSAPLALWLSALLFCILSEGNHAIAESFNVYDIYGGDNSSDVAHIRTKRATYNTFIAAHTMDPSATPGFPYTHNQWVSWFHRQEQKHTAAYRRDHGGRNPRPFLTKKNINTIVITPVRKIQNDFPPGVKSNGKYKWSKNTYRIITYKSDNGANPRFYDCPDNLYILVALDDDRQPMHLQGPPVPVKSWNKLFDATEDGPMCVQPSREAASLISEDCLRLNVYTRSVDTEKKRDVIIYLHPGGFYVSSGRSSVFGPEHLMEHDIVLVTINYRLGTLGFLATGTKDAPGNMGLKDQTVAMKWVQENIAVFGGNPDSVTLLGYSAGASSCSLHLVSPMSQGLFHRVIVMSSSAVGQFVVPSDQLNLARKQARLFNCSDESIDVMMECFRKATKEDYANTLSKMFEFLNFNPILLYYPVVEPDFGQERFLTDNPTCLLQAGKFPKVEILTGLTEYEFLGPAVFITKNATLRKEMENNFSKLAPICFSYERDTLRSEEISAKLRSYYFNDSSSDDWLTFDGLKDLFAEGVTGFRHQRFAELVRRHTKTFHYKFAYTGRYSYTNYPEDKPYGAVHHDELLYLFHVKSRTPLFNKTDPENQMIEKMTGWWTNFASSGDPNVGAYTSPVVWNPLSPEASAYLNINEYPELRYKLFADRYAFWNELFPVQC</sequence>
<feature type="domain" description="Carboxylesterase type B" evidence="7">
    <location>
        <begin position="188"/>
        <end position="661"/>
    </location>
</feature>
<gene>
    <name evidence="8" type="primary">Tcjhe_9</name>
    <name evidence="8" type="ORF">Bhyg_12637</name>
</gene>
<dbReference type="Pfam" id="PF00135">
    <property type="entry name" value="COesterase"/>
    <property type="match status" value="1"/>
</dbReference>
<accession>A0A9Q0MZ87</accession>
<dbReference type="SUPFAM" id="SSF53474">
    <property type="entry name" value="alpha/beta-Hydrolases"/>
    <property type="match status" value="1"/>
</dbReference>
<dbReference type="AlphaFoldDB" id="A0A9Q0MZ87"/>
<dbReference type="GO" id="GO:0052689">
    <property type="term" value="F:carboxylic ester hydrolase activity"/>
    <property type="evidence" value="ECO:0007669"/>
    <property type="project" value="UniProtKB-KW"/>
</dbReference>
<reference evidence="8" key="1">
    <citation type="submission" date="2022-07" db="EMBL/GenBank/DDBJ databases">
        <authorList>
            <person name="Trinca V."/>
            <person name="Uliana J.V.C."/>
            <person name="Torres T.T."/>
            <person name="Ward R.J."/>
            <person name="Monesi N."/>
        </authorList>
    </citation>
    <scope>NUCLEOTIDE SEQUENCE</scope>
    <source>
        <strain evidence="8">HSMRA1968</strain>
        <tissue evidence="8">Whole embryos</tissue>
    </source>
</reference>
<name>A0A9Q0MZ87_9DIPT</name>
<organism evidence="8 9">
    <name type="scientific">Pseudolycoriella hygida</name>
    <dbReference type="NCBI Taxonomy" id="35572"/>
    <lineage>
        <taxon>Eukaryota</taxon>
        <taxon>Metazoa</taxon>
        <taxon>Ecdysozoa</taxon>
        <taxon>Arthropoda</taxon>
        <taxon>Hexapoda</taxon>
        <taxon>Insecta</taxon>
        <taxon>Pterygota</taxon>
        <taxon>Neoptera</taxon>
        <taxon>Endopterygota</taxon>
        <taxon>Diptera</taxon>
        <taxon>Nematocera</taxon>
        <taxon>Sciaroidea</taxon>
        <taxon>Sciaridae</taxon>
        <taxon>Pseudolycoriella</taxon>
    </lineage>
</organism>
<keyword evidence="3 6" id="KW-0378">Hydrolase</keyword>